<name>A0A928Z9J5_9CYAN</name>
<dbReference type="Gene3D" id="2.20.110.10">
    <property type="entry name" value="Histone H3 K4-specific methyltransferase SET7/9 N-terminal domain"/>
    <property type="match status" value="3"/>
</dbReference>
<evidence type="ECO:0000313" key="5">
    <source>
        <dbReference type="Proteomes" id="UP000621799"/>
    </source>
</evidence>
<dbReference type="Proteomes" id="UP000621799">
    <property type="component" value="Unassembled WGS sequence"/>
</dbReference>
<keyword evidence="5" id="KW-1185">Reference proteome</keyword>
<gene>
    <name evidence="4" type="ORF">IQ235_18375</name>
</gene>
<organism evidence="4 5">
    <name type="scientific">Zarconia navalis LEGE 11467</name>
    <dbReference type="NCBI Taxonomy" id="1828826"/>
    <lineage>
        <taxon>Bacteria</taxon>
        <taxon>Bacillati</taxon>
        <taxon>Cyanobacteriota</taxon>
        <taxon>Cyanophyceae</taxon>
        <taxon>Oscillatoriophycideae</taxon>
        <taxon>Oscillatoriales</taxon>
        <taxon>Oscillatoriales incertae sedis</taxon>
        <taxon>Zarconia</taxon>
        <taxon>Zarconia navalis</taxon>
    </lineage>
</organism>
<dbReference type="PANTHER" id="PTHR43215:SF14">
    <property type="entry name" value="RADIAL SPOKE HEAD 1 HOMOLOG"/>
    <property type="match status" value="1"/>
</dbReference>
<evidence type="ECO:0000313" key="4">
    <source>
        <dbReference type="EMBL" id="MBE9042730.1"/>
    </source>
</evidence>
<dbReference type="FunFam" id="2.20.110.10:FF:000002">
    <property type="entry name" value="Phosphatidylinositol 4-phosphate 5-kinase 8"/>
    <property type="match status" value="2"/>
</dbReference>
<evidence type="ECO:0000256" key="2">
    <source>
        <dbReference type="SAM" id="Phobius"/>
    </source>
</evidence>
<reference evidence="4" key="1">
    <citation type="submission" date="2020-10" db="EMBL/GenBank/DDBJ databases">
        <authorList>
            <person name="Castelo-Branco R."/>
            <person name="Eusebio N."/>
            <person name="Adriana R."/>
            <person name="Vieira A."/>
            <person name="Brugerolle De Fraissinette N."/>
            <person name="Rezende De Castro R."/>
            <person name="Schneider M.P."/>
            <person name="Vasconcelos V."/>
            <person name="Leao P.N."/>
        </authorList>
    </citation>
    <scope>NUCLEOTIDE SEQUENCE</scope>
    <source>
        <strain evidence="4">LEGE 11467</strain>
    </source>
</reference>
<dbReference type="RefSeq" id="WP_264322879.1">
    <property type="nucleotide sequence ID" value="NZ_JADEXN010000421.1"/>
</dbReference>
<feature type="domain" description="CHAT" evidence="3">
    <location>
        <begin position="304"/>
        <end position="594"/>
    </location>
</feature>
<dbReference type="AlphaFoldDB" id="A0A928Z9J5"/>
<keyword evidence="2" id="KW-1133">Transmembrane helix</keyword>
<protein>
    <submittedName>
        <fullName evidence="4">CHAT domain-containing protein</fullName>
    </submittedName>
</protein>
<dbReference type="Pfam" id="PF02493">
    <property type="entry name" value="MORN"/>
    <property type="match status" value="6"/>
</dbReference>
<feature type="transmembrane region" description="Helical" evidence="2">
    <location>
        <begin position="12"/>
        <end position="30"/>
    </location>
</feature>
<comment type="caution">
    <text evidence="4">The sequence shown here is derived from an EMBL/GenBank/DDBJ whole genome shotgun (WGS) entry which is preliminary data.</text>
</comment>
<dbReference type="SMART" id="SM00698">
    <property type="entry name" value="MORN"/>
    <property type="match status" value="5"/>
</dbReference>
<dbReference type="SUPFAM" id="SSF82185">
    <property type="entry name" value="Histone H3 K4-specific methyltransferase SET7/9 N-terminal domain"/>
    <property type="match status" value="2"/>
</dbReference>
<dbReference type="Pfam" id="PF12770">
    <property type="entry name" value="CHAT"/>
    <property type="match status" value="1"/>
</dbReference>
<proteinExistence type="predicted"/>
<evidence type="ECO:0000259" key="3">
    <source>
        <dbReference type="Pfam" id="PF12770"/>
    </source>
</evidence>
<dbReference type="InterPro" id="IPR024983">
    <property type="entry name" value="CHAT_dom"/>
</dbReference>
<dbReference type="EMBL" id="JADEXN010000421">
    <property type="protein sequence ID" value="MBE9042730.1"/>
    <property type="molecule type" value="Genomic_DNA"/>
</dbReference>
<keyword evidence="1" id="KW-0677">Repeat</keyword>
<dbReference type="PANTHER" id="PTHR43215">
    <property type="entry name" value="RADIAL SPOKE HEAD 1 HOMOLOG"/>
    <property type="match status" value="1"/>
</dbReference>
<keyword evidence="2" id="KW-0812">Transmembrane</keyword>
<accession>A0A928Z9J5</accession>
<dbReference type="InterPro" id="IPR003409">
    <property type="entry name" value="MORN"/>
</dbReference>
<evidence type="ECO:0000256" key="1">
    <source>
        <dbReference type="ARBA" id="ARBA00022737"/>
    </source>
</evidence>
<keyword evidence="2" id="KW-0472">Membrane</keyword>
<sequence>MRVKQVIRQQKVLGLGLSLLGIVGAIGLSLPSVAGTVTFGDGTQCEGDFQDSQLNGFGQCIYSNGNKYEGEFRDGEANGRGIFTFANGDVYEGEFRDGQRNGVGLFTFANGDRYEGEFRDNRRNGRGILFFSNGDIYEGEFREDKRNGLGTFTFANGDVYEGEFRDNKKHGQGVFTFANGDRMEGVWIEDRLSNEAFENVEKDRNAEFSAYLGGQIDLVDRRLSQGNAQAVFREIESQTGKKIGILYVVVHPQRLELVLMSSSGTSVVRQLPDVDREEVLEVAREFRREITGGSFPINNTRYLPSAQQLYQWTIAPLETDLENNEIDTLLFSMDAGLRSLPIAALHDGEQFLVEKYDISLIPSFNLSNIEYEPLDGARILAMGASEFDEHRPLPAVPVELETISSVWSGESFLNEEFTLANLTSQREAEPFRVIHLATHAEFKPGTLDNSYIQLWDDRLTLEELQTLNWNDPPVELLVLSACRTALDDRQAELGLAGLAVQSGAKTVLASLWYVSDRGTLALMSEFYSFLLESPTKAEALRQAQIAMLEGEVRLSDDRTVGPSGEISLPPDSTGPMNIALSHPYYWAGFTMIGSPF</sequence>